<dbReference type="Proteomes" id="UP000028492">
    <property type="component" value="Chromosome"/>
</dbReference>
<proteinExistence type="predicted"/>
<dbReference type="EMBL" id="CP008953">
    <property type="protein sequence ID" value="AIG80426.1"/>
    <property type="molecule type" value="Genomic_DNA"/>
</dbReference>
<dbReference type="AlphaFoldDB" id="A0A075V7N4"/>
<dbReference type="RefSeq" id="WP_051972719.1">
    <property type="nucleotide sequence ID" value="NZ_CP008953.1"/>
</dbReference>
<feature type="transmembrane region" description="Helical" evidence="1">
    <location>
        <begin position="73"/>
        <end position="91"/>
    </location>
</feature>
<keyword evidence="1" id="KW-0472">Membrane</keyword>
<reference evidence="2 3" key="1">
    <citation type="journal article" date="2014" name="J. Biotechnol.">
        <title>Complete genome sequence of the actinobacterium Amycolatopsis japonica MG417-CF17(T) (=DSM 44213T) producing (S,S)-N,N'-ethylenediaminedisuccinic acid.</title>
        <authorList>
            <person name="Stegmann E."/>
            <person name="Albersmeier A."/>
            <person name="Spohn M."/>
            <person name="Gert H."/>
            <person name="Weber T."/>
            <person name="Wohlleben W."/>
            <person name="Kalinowski J."/>
            <person name="Ruckert C."/>
        </authorList>
    </citation>
    <scope>NUCLEOTIDE SEQUENCE [LARGE SCALE GENOMIC DNA]</scope>
    <source>
        <strain evidence="3">MG417-CF17 (DSM 44213)</strain>
    </source>
</reference>
<name>A0A075V7N4_9PSEU</name>
<keyword evidence="1" id="KW-1133">Transmembrane helix</keyword>
<evidence type="ECO:0000313" key="2">
    <source>
        <dbReference type="EMBL" id="AIG80426.1"/>
    </source>
</evidence>
<dbReference type="HOGENOM" id="CLU_1465327_0_0_11"/>
<gene>
    <name evidence="2" type="ORF">AJAP_38200</name>
</gene>
<accession>A0A075V7N4</accession>
<evidence type="ECO:0000313" key="3">
    <source>
        <dbReference type="Proteomes" id="UP000028492"/>
    </source>
</evidence>
<sequence length="184" mass="20061">MTRERERLEEEREQALRDLLALEVQIRTGEIPAEAGQRLRTEYERAAADAMARLDGLDMPSARTPSRLSVARTLAYVVTVLVAGLAAAVVLPGSVQPRPENGFVTGNEVTQSSTPAPPLPVGGDAAGTALWMRANVELFGRDDPAAALRTLEQLQTRPDLLPETRRDVEALIATARRELDRNGR</sequence>
<dbReference type="KEGG" id="aja:AJAP_38200"/>
<dbReference type="eggNOG" id="COG3063">
    <property type="taxonomic scope" value="Bacteria"/>
</dbReference>
<protein>
    <submittedName>
        <fullName evidence="2">Uncharacterized protein</fullName>
    </submittedName>
</protein>
<dbReference type="STRING" id="208439.AJAP_38200"/>
<keyword evidence="3" id="KW-1185">Reference proteome</keyword>
<organism evidence="2 3">
    <name type="scientific">Amycolatopsis japonica</name>
    <dbReference type="NCBI Taxonomy" id="208439"/>
    <lineage>
        <taxon>Bacteria</taxon>
        <taxon>Bacillati</taxon>
        <taxon>Actinomycetota</taxon>
        <taxon>Actinomycetes</taxon>
        <taxon>Pseudonocardiales</taxon>
        <taxon>Pseudonocardiaceae</taxon>
        <taxon>Amycolatopsis</taxon>
        <taxon>Amycolatopsis japonica group</taxon>
    </lineage>
</organism>
<evidence type="ECO:0000256" key="1">
    <source>
        <dbReference type="SAM" id="Phobius"/>
    </source>
</evidence>
<keyword evidence="1" id="KW-0812">Transmembrane</keyword>